<protein>
    <submittedName>
        <fullName evidence="1">Uncharacterized protein</fullName>
    </submittedName>
</protein>
<dbReference type="EMBL" id="FQYT01000018">
    <property type="protein sequence ID" value="SHJ34197.1"/>
    <property type="molecule type" value="Genomic_DNA"/>
</dbReference>
<sequence>MKNDSTVTCRLYIPQKNHEKLNEEGREVFTKADDSSLYFTDFAAGFDGGSLYECIIAFCEVCLLTLNDVYGIKEDTDLKTEIFKLGQTDKTFSLLSTIKYAGNEKEYHEMLNFNRLEVRDDFFSFELLGDQSMFSLDFL</sequence>
<proteinExistence type="predicted"/>
<dbReference type="Proteomes" id="UP000184342">
    <property type="component" value="Unassembled WGS sequence"/>
</dbReference>
<dbReference type="RefSeq" id="WP_073994073.1">
    <property type="nucleotide sequence ID" value="NZ_FQYT01000018.1"/>
</dbReference>
<dbReference type="AlphaFoldDB" id="A0A1M6IIG5"/>
<evidence type="ECO:0000313" key="2">
    <source>
        <dbReference type="Proteomes" id="UP000184342"/>
    </source>
</evidence>
<reference evidence="1 2" key="1">
    <citation type="submission" date="2016-11" db="EMBL/GenBank/DDBJ databases">
        <authorList>
            <person name="Jaros S."/>
            <person name="Januszkiewicz K."/>
            <person name="Wedrychowicz H."/>
        </authorList>
    </citation>
    <scope>NUCLEOTIDE SEQUENCE [LARGE SCALE GENOMIC DNA]</scope>
    <source>
        <strain evidence="1 2">DSM 15970</strain>
    </source>
</reference>
<gene>
    <name evidence="1" type="ORF">SAMN02745691_01788</name>
</gene>
<evidence type="ECO:0000313" key="1">
    <source>
        <dbReference type="EMBL" id="SHJ34197.1"/>
    </source>
</evidence>
<keyword evidence="2" id="KW-1185">Reference proteome</keyword>
<dbReference type="OrthoDB" id="2054681at2"/>
<accession>A0A1M6IIG5</accession>
<organism evidence="1 2">
    <name type="scientific">Parasporobacterium paucivorans DSM 15970</name>
    <dbReference type="NCBI Taxonomy" id="1122934"/>
    <lineage>
        <taxon>Bacteria</taxon>
        <taxon>Bacillati</taxon>
        <taxon>Bacillota</taxon>
        <taxon>Clostridia</taxon>
        <taxon>Lachnospirales</taxon>
        <taxon>Lachnospiraceae</taxon>
        <taxon>Parasporobacterium</taxon>
    </lineage>
</organism>
<name>A0A1M6IIG5_9FIRM</name>